<dbReference type="OrthoDB" id="1696654at2759"/>
<dbReference type="Gene3D" id="3.10.20.30">
    <property type="match status" value="1"/>
</dbReference>
<keyword evidence="15 17" id="KW-0003">3Fe-4S</keyword>
<evidence type="ECO:0000256" key="2">
    <source>
        <dbReference type="ARBA" id="ARBA00004788"/>
    </source>
</evidence>
<evidence type="ECO:0000256" key="11">
    <source>
        <dbReference type="ARBA" id="ARBA00022982"/>
    </source>
</evidence>
<keyword evidence="17" id="KW-0999">Mitochondrion inner membrane</keyword>
<evidence type="ECO:0000256" key="10">
    <source>
        <dbReference type="ARBA" id="ARBA00022723"/>
    </source>
</evidence>
<evidence type="ECO:0000256" key="5">
    <source>
        <dbReference type="ARBA" id="ARBA00016766"/>
    </source>
</evidence>
<dbReference type="FunFam" id="1.10.1060.10:FF:000001">
    <property type="entry name" value="Succinate dehydrogenase iron-sulfur subunit SdhB"/>
    <property type="match status" value="1"/>
</dbReference>
<evidence type="ECO:0000256" key="9">
    <source>
        <dbReference type="ARBA" id="ARBA00022714"/>
    </source>
</evidence>
<comment type="cofactor">
    <cofactor evidence="17">
        <name>[2Fe-2S] cluster</name>
        <dbReference type="ChEBI" id="CHEBI:190135"/>
    </cofactor>
    <text evidence="17">Binds 1 [2Fe-2S] cluster.</text>
</comment>
<dbReference type="SUPFAM" id="SSF46548">
    <property type="entry name" value="alpha-helical ferredoxin"/>
    <property type="match status" value="1"/>
</dbReference>
<evidence type="ECO:0000256" key="16">
    <source>
        <dbReference type="ARBA" id="ARBA00049220"/>
    </source>
</evidence>
<dbReference type="PROSITE" id="PS51085">
    <property type="entry name" value="2FE2S_FER_2"/>
    <property type="match status" value="1"/>
</dbReference>
<dbReference type="Pfam" id="PF13085">
    <property type="entry name" value="Fer2_3"/>
    <property type="match status" value="1"/>
</dbReference>
<dbReference type="PANTHER" id="PTHR11921">
    <property type="entry name" value="SUCCINATE DEHYDROGENASE IRON-SULFUR PROTEIN"/>
    <property type="match status" value="1"/>
</dbReference>
<comment type="subcellular location">
    <subcellularLocation>
        <location evidence="1 17">Mitochondrion inner membrane</location>
        <topology evidence="1 17">Peripheral membrane protein</topology>
        <orientation evidence="1 17">Matrix side</orientation>
    </subcellularLocation>
</comment>
<dbReference type="InterPro" id="IPR012675">
    <property type="entry name" value="Beta-grasp_dom_sf"/>
</dbReference>
<keyword evidence="9 17" id="KW-0001">2Fe-2S</keyword>
<dbReference type="InterPro" id="IPR050573">
    <property type="entry name" value="SDH/FRD_Iron-Sulfur"/>
</dbReference>
<evidence type="ECO:0000256" key="17">
    <source>
        <dbReference type="RuleBase" id="RU361237"/>
    </source>
</evidence>
<dbReference type="PANTHER" id="PTHR11921:SF29">
    <property type="entry name" value="SUCCINATE DEHYDROGENASE [UBIQUINONE] IRON-SULFUR SUBUNIT, MITOCHONDRIAL"/>
    <property type="match status" value="1"/>
</dbReference>
<comment type="similarity">
    <text evidence="3 17">Belongs to the succinate dehydrogenase/fumarate reductase iron-sulfur protein family.</text>
</comment>
<dbReference type="GO" id="GO:0051537">
    <property type="term" value="F:2 iron, 2 sulfur cluster binding"/>
    <property type="evidence" value="ECO:0007669"/>
    <property type="project" value="UniProtKB-KW"/>
</dbReference>
<comment type="pathway">
    <text evidence="2 17">Carbohydrate metabolism; tricarboxylic acid cycle; fumarate from succinate (eukaryal route): step 1/1.</text>
</comment>
<reference evidence="20 21" key="1">
    <citation type="submission" date="2015-09" db="EMBL/GenBank/DDBJ databases">
        <title>Draft genome of the parasitic nematode Teladorsagia circumcincta isolate WARC Sus (inbred).</title>
        <authorList>
            <person name="Mitreva M."/>
        </authorList>
    </citation>
    <scope>NUCLEOTIDE SEQUENCE [LARGE SCALE GENOMIC DNA]</scope>
    <source>
        <strain evidence="20 21">S</strain>
    </source>
</reference>
<evidence type="ECO:0000256" key="15">
    <source>
        <dbReference type="ARBA" id="ARBA00023291"/>
    </source>
</evidence>
<keyword evidence="17" id="KW-0496">Mitochondrion</keyword>
<sequence length="251" mass="28676">MLARSLSLGRGDAILYASRALSTSKPTGKRVKTFEIYRWNPDTPGTKPYLKKYDVDLDDCGSMVLDALIKIKDEQDATLTFRRSCREGICGSCAMNIAGENTLACIQKIDTDTSKTTKIHPLPHMYVVKDLVPDLTLFFEQYRSIQPWLQKKETISLGDKQMHQSIKERDKLDGLYECILCACCSASCPSYWWNADKYLGPSVLMQAYRWIIDSRDDYAIERLHRMHDAYSAFKCHTIMNCTKTCPKVSKI</sequence>
<dbReference type="NCBIfam" id="NF004616">
    <property type="entry name" value="PRK05950.1"/>
    <property type="match status" value="1"/>
</dbReference>
<dbReference type="InterPro" id="IPR017900">
    <property type="entry name" value="4Fe4S_Fe_S_CS"/>
</dbReference>
<feature type="domain" description="4Fe-4S ferredoxin-type" evidence="19">
    <location>
        <begin position="168"/>
        <end position="198"/>
    </location>
</feature>
<keyword evidence="14 17" id="KW-0411">Iron-sulfur</keyword>
<protein>
    <recommendedName>
        <fullName evidence="5 17">Succinate dehydrogenase [ubiquinone] iron-sulfur subunit, mitochondrial</fullName>
        <ecNumber evidence="4 17">1.3.5.1</ecNumber>
    </recommendedName>
</protein>
<dbReference type="Proteomes" id="UP000230423">
    <property type="component" value="Unassembled WGS sequence"/>
</dbReference>
<keyword evidence="21" id="KW-1185">Reference proteome</keyword>
<dbReference type="InterPro" id="IPR006058">
    <property type="entry name" value="2Fe2S_fd_BS"/>
</dbReference>
<dbReference type="GO" id="GO:0006099">
    <property type="term" value="P:tricarboxylic acid cycle"/>
    <property type="evidence" value="ECO:0007669"/>
    <property type="project" value="UniProtKB-UniPathway"/>
</dbReference>
<evidence type="ECO:0000256" key="8">
    <source>
        <dbReference type="ARBA" id="ARBA00022532"/>
    </source>
</evidence>
<dbReference type="AlphaFoldDB" id="A0A2G9U516"/>
<keyword evidence="6" id="KW-0813">Transport</keyword>
<evidence type="ECO:0000256" key="14">
    <source>
        <dbReference type="ARBA" id="ARBA00023014"/>
    </source>
</evidence>
<dbReference type="UniPathway" id="UPA00223">
    <property type="reaction ID" value="UER01006"/>
</dbReference>
<proteinExistence type="inferred from homology"/>
<dbReference type="GO" id="GO:0046872">
    <property type="term" value="F:metal ion binding"/>
    <property type="evidence" value="ECO:0007669"/>
    <property type="project" value="UniProtKB-KW"/>
</dbReference>
<evidence type="ECO:0000313" key="21">
    <source>
        <dbReference type="Proteomes" id="UP000230423"/>
    </source>
</evidence>
<evidence type="ECO:0000256" key="1">
    <source>
        <dbReference type="ARBA" id="ARBA00004443"/>
    </source>
</evidence>
<dbReference type="InterPro" id="IPR036010">
    <property type="entry name" value="2Fe-2S_ferredoxin-like_sf"/>
</dbReference>
<dbReference type="GO" id="GO:0051538">
    <property type="term" value="F:3 iron, 4 sulfur cluster binding"/>
    <property type="evidence" value="ECO:0007669"/>
    <property type="project" value="UniProtKB-KW"/>
</dbReference>
<comment type="cofactor">
    <cofactor evidence="17">
        <name>[3Fe-4S] cluster</name>
        <dbReference type="ChEBI" id="CHEBI:21137"/>
    </cofactor>
    <text evidence="17">Binds 1 [3Fe-4S] cluster.</text>
</comment>
<dbReference type="GO" id="GO:0005743">
    <property type="term" value="C:mitochondrial inner membrane"/>
    <property type="evidence" value="ECO:0007669"/>
    <property type="project" value="UniProtKB-SubCell"/>
</dbReference>
<keyword evidence="12" id="KW-0560">Oxidoreductase</keyword>
<dbReference type="NCBIfam" id="TIGR00384">
    <property type="entry name" value="dhsB"/>
    <property type="match status" value="1"/>
</dbReference>
<name>A0A2G9U516_TELCI</name>
<evidence type="ECO:0000256" key="4">
    <source>
        <dbReference type="ARBA" id="ARBA00012792"/>
    </source>
</evidence>
<comment type="catalytic activity">
    <reaction evidence="16">
        <text>a quinone + succinate = fumarate + a quinol</text>
        <dbReference type="Rhea" id="RHEA:40523"/>
        <dbReference type="ChEBI" id="CHEBI:24646"/>
        <dbReference type="ChEBI" id="CHEBI:29806"/>
        <dbReference type="ChEBI" id="CHEBI:30031"/>
        <dbReference type="ChEBI" id="CHEBI:132124"/>
        <dbReference type="EC" id="1.3.5.1"/>
    </reaction>
</comment>
<keyword evidence="10 17" id="KW-0479">Metal-binding</keyword>
<dbReference type="InterPro" id="IPR009051">
    <property type="entry name" value="Helical_ferredxn"/>
</dbReference>
<accession>A0A2G9U516</accession>
<evidence type="ECO:0000256" key="3">
    <source>
        <dbReference type="ARBA" id="ARBA00009433"/>
    </source>
</evidence>
<dbReference type="InterPro" id="IPR004489">
    <property type="entry name" value="Succ_DH/fum_Rdtase_Fe-S"/>
</dbReference>
<keyword evidence="8" id="KW-0816">Tricarboxylic acid cycle</keyword>
<evidence type="ECO:0000256" key="13">
    <source>
        <dbReference type="ARBA" id="ARBA00023004"/>
    </source>
</evidence>
<dbReference type="GO" id="GO:0009055">
    <property type="term" value="F:electron transfer activity"/>
    <property type="evidence" value="ECO:0007669"/>
    <property type="project" value="InterPro"/>
</dbReference>
<evidence type="ECO:0000256" key="12">
    <source>
        <dbReference type="ARBA" id="ARBA00023002"/>
    </source>
</evidence>
<evidence type="ECO:0000259" key="19">
    <source>
        <dbReference type="PROSITE" id="PS51379"/>
    </source>
</evidence>
<dbReference type="PROSITE" id="PS00197">
    <property type="entry name" value="2FE2S_FER_1"/>
    <property type="match status" value="1"/>
</dbReference>
<gene>
    <name evidence="20" type="ORF">TELCIR_13100</name>
</gene>
<dbReference type="GO" id="GO:0008177">
    <property type="term" value="F:succinate dehydrogenase (quinone) activity"/>
    <property type="evidence" value="ECO:0007669"/>
    <property type="project" value="UniProtKB-EC"/>
</dbReference>
<evidence type="ECO:0000256" key="7">
    <source>
        <dbReference type="ARBA" id="ARBA00022485"/>
    </source>
</evidence>
<keyword evidence="7 17" id="KW-0004">4Fe-4S</keyword>
<dbReference type="GO" id="GO:0022904">
    <property type="term" value="P:respiratory electron transport chain"/>
    <property type="evidence" value="ECO:0007669"/>
    <property type="project" value="TreeGrafter"/>
</dbReference>
<dbReference type="InterPro" id="IPR001041">
    <property type="entry name" value="2Fe-2S_ferredoxin-type"/>
</dbReference>
<dbReference type="Pfam" id="PF13534">
    <property type="entry name" value="Fer4_17"/>
    <property type="match status" value="1"/>
</dbReference>
<dbReference type="Gene3D" id="1.10.1060.10">
    <property type="entry name" value="Alpha-helical ferredoxin"/>
    <property type="match status" value="1"/>
</dbReference>
<evidence type="ECO:0000313" key="20">
    <source>
        <dbReference type="EMBL" id="PIO65238.1"/>
    </source>
</evidence>
<dbReference type="PROSITE" id="PS00198">
    <property type="entry name" value="4FE4S_FER_1"/>
    <property type="match status" value="1"/>
</dbReference>
<keyword evidence="17" id="KW-0472">Membrane</keyword>
<keyword evidence="11" id="KW-0249">Electron transport</keyword>
<feature type="domain" description="2Fe-2S ferredoxin-type" evidence="18">
    <location>
        <begin position="34"/>
        <end position="125"/>
    </location>
</feature>
<dbReference type="InterPro" id="IPR025192">
    <property type="entry name" value="Succ_DH/fum_Rdtase_N"/>
</dbReference>
<keyword evidence="20" id="KW-0830">Ubiquinone</keyword>
<dbReference type="PROSITE" id="PS51379">
    <property type="entry name" value="4FE4S_FER_2"/>
    <property type="match status" value="1"/>
</dbReference>
<dbReference type="InterPro" id="IPR017896">
    <property type="entry name" value="4Fe4S_Fe-S-bd"/>
</dbReference>
<comment type="cofactor">
    <cofactor evidence="17">
        <name>[4Fe-4S] cluster</name>
        <dbReference type="ChEBI" id="CHEBI:49883"/>
    </cofactor>
    <text evidence="17">Binds 1 [4Fe-4S] cluster.</text>
</comment>
<keyword evidence="13 17" id="KW-0408">Iron</keyword>
<dbReference type="FunFam" id="3.10.20.30:FF:000007">
    <property type="entry name" value="Succinate dehydrogenase [ubiquinone] iron-sulfur subunit, mitochondrial"/>
    <property type="match status" value="1"/>
</dbReference>
<dbReference type="EC" id="1.3.5.1" evidence="4 17"/>
<dbReference type="SUPFAM" id="SSF54292">
    <property type="entry name" value="2Fe-2S ferredoxin-like"/>
    <property type="match status" value="1"/>
</dbReference>
<comment type="function">
    <text evidence="17">Iron-sulfur protein (IP) subunit of succinate dehydrogenase (SDH) that is involved in complex II of the mitochondrial electron transport chain and is responsible for transferring electrons from succinate to ubiquinone (coenzyme Q).</text>
</comment>
<evidence type="ECO:0000256" key="6">
    <source>
        <dbReference type="ARBA" id="ARBA00022448"/>
    </source>
</evidence>
<dbReference type="EMBL" id="KZ349166">
    <property type="protein sequence ID" value="PIO65238.1"/>
    <property type="molecule type" value="Genomic_DNA"/>
</dbReference>
<evidence type="ECO:0000259" key="18">
    <source>
        <dbReference type="PROSITE" id="PS51085"/>
    </source>
</evidence>
<organism evidence="20 21">
    <name type="scientific">Teladorsagia circumcincta</name>
    <name type="common">Brown stomach worm</name>
    <name type="synonym">Ostertagia circumcincta</name>
    <dbReference type="NCBI Taxonomy" id="45464"/>
    <lineage>
        <taxon>Eukaryota</taxon>
        <taxon>Metazoa</taxon>
        <taxon>Ecdysozoa</taxon>
        <taxon>Nematoda</taxon>
        <taxon>Chromadorea</taxon>
        <taxon>Rhabditida</taxon>
        <taxon>Rhabditina</taxon>
        <taxon>Rhabditomorpha</taxon>
        <taxon>Strongyloidea</taxon>
        <taxon>Trichostrongylidae</taxon>
        <taxon>Teladorsagia</taxon>
    </lineage>
</organism>
<dbReference type="GO" id="GO:0051539">
    <property type="term" value="F:4 iron, 4 sulfur cluster binding"/>
    <property type="evidence" value="ECO:0007669"/>
    <property type="project" value="UniProtKB-KW"/>
</dbReference>